<dbReference type="EMBL" id="AYKG01000002">
    <property type="protein sequence ID" value="ROO32356.1"/>
    <property type="molecule type" value="Genomic_DNA"/>
</dbReference>
<protein>
    <submittedName>
        <fullName evidence="1">Uncharacterized protein</fullName>
    </submittedName>
</protein>
<organism evidence="1 2">
    <name type="scientific">Salinisphaera japonica YTM-1</name>
    <dbReference type="NCBI Taxonomy" id="1209778"/>
    <lineage>
        <taxon>Bacteria</taxon>
        <taxon>Pseudomonadati</taxon>
        <taxon>Pseudomonadota</taxon>
        <taxon>Gammaproteobacteria</taxon>
        <taxon>Salinisphaerales</taxon>
        <taxon>Salinisphaeraceae</taxon>
        <taxon>Salinisphaera</taxon>
    </lineage>
</organism>
<evidence type="ECO:0000313" key="2">
    <source>
        <dbReference type="Proteomes" id="UP000285310"/>
    </source>
</evidence>
<accession>A0A423Q1F3</accession>
<sequence>MALSPPHIIVGSKMASRQPTALAITTPTVIATRRSVVGFVDAFAVFMESMTRL</sequence>
<dbReference type="AlphaFoldDB" id="A0A423Q1F3"/>
<gene>
    <name evidence="1" type="ORF">SAJA_01565</name>
</gene>
<name>A0A423Q1F3_9GAMM</name>
<reference evidence="1 2" key="1">
    <citation type="submission" date="2013-10" db="EMBL/GenBank/DDBJ databases">
        <title>Salinisphaera japonica YTM-1 Genome Sequencing.</title>
        <authorList>
            <person name="Lai Q."/>
            <person name="Li C."/>
            <person name="Shao Z."/>
        </authorList>
    </citation>
    <scope>NUCLEOTIDE SEQUENCE [LARGE SCALE GENOMIC DNA]</scope>
    <source>
        <strain evidence="1 2">YTM-1</strain>
    </source>
</reference>
<proteinExistence type="predicted"/>
<evidence type="ECO:0000313" key="1">
    <source>
        <dbReference type="EMBL" id="ROO32356.1"/>
    </source>
</evidence>
<dbReference type="InParanoid" id="A0A423Q1F3"/>
<comment type="caution">
    <text evidence="1">The sequence shown here is derived from an EMBL/GenBank/DDBJ whole genome shotgun (WGS) entry which is preliminary data.</text>
</comment>
<keyword evidence="2" id="KW-1185">Reference proteome</keyword>
<dbReference type="Proteomes" id="UP000285310">
    <property type="component" value="Unassembled WGS sequence"/>
</dbReference>